<dbReference type="AlphaFoldDB" id="S7V9I0"/>
<reference evidence="1 2" key="1">
    <citation type="journal article" date="2013" name="Genome Announc.">
        <title>Draft genome sequences for three mercury-methylating, sulfate-reducing bacteria.</title>
        <authorList>
            <person name="Brown S.D."/>
            <person name="Hurt R.A.Jr."/>
            <person name="Gilmour C.C."/>
            <person name="Elias D.A."/>
        </authorList>
    </citation>
    <scope>NUCLEOTIDE SEQUENCE [LARGE SCALE GENOMIC DNA]</scope>
    <source>
        <strain evidence="1 2">DSM 2059</strain>
    </source>
</reference>
<evidence type="ECO:0000313" key="1">
    <source>
        <dbReference type="EMBL" id="EPR43349.1"/>
    </source>
</evidence>
<dbReference type="Proteomes" id="UP000014977">
    <property type="component" value="Unassembled WGS sequence"/>
</dbReference>
<evidence type="ECO:0000313" key="2">
    <source>
        <dbReference type="Proteomes" id="UP000014977"/>
    </source>
</evidence>
<comment type="caution">
    <text evidence="1">The sequence shown here is derived from an EMBL/GenBank/DDBJ whole genome shotgun (WGS) entry which is preliminary data.</text>
</comment>
<proteinExistence type="predicted"/>
<keyword evidence="2" id="KW-1185">Reference proteome</keyword>
<gene>
    <name evidence="1" type="ORF">dsmv_1375</name>
</gene>
<accession>S7V9I0</accession>
<sequence>MFDKLSPIRYKAKVFESDLSMRSINDGPIV</sequence>
<name>S7V9I0_DESML</name>
<protein>
    <submittedName>
        <fullName evidence="1">Uncharacterized protein</fullName>
    </submittedName>
</protein>
<dbReference type="EMBL" id="ATHJ01000057">
    <property type="protein sequence ID" value="EPR43349.1"/>
    <property type="molecule type" value="Genomic_DNA"/>
</dbReference>
<organism evidence="1 2">
    <name type="scientific">Desulfococcus multivorans DSM 2059</name>
    <dbReference type="NCBI Taxonomy" id="1121405"/>
    <lineage>
        <taxon>Bacteria</taxon>
        <taxon>Pseudomonadati</taxon>
        <taxon>Thermodesulfobacteriota</taxon>
        <taxon>Desulfobacteria</taxon>
        <taxon>Desulfobacterales</taxon>
        <taxon>Desulfococcaceae</taxon>
        <taxon>Desulfococcus</taxon>
    </lineage>
</organism>